<dbReference type="EMBL" id="FWFR01000001">
    <property type="protein sequence ID" value="SLN48852.1"/>
    <property type="molecule type" value="Genomic_DNA"/>
</dbReference>
<sequence>MSKGKIDTDAIRELAGLLHETGLGEIEWEDETTRIRVSLGTSQSAQAAAVPVAAAPAAAPAPAAAAAATDSDPKNHPGAVTSPMVGTAYLSPEPGVGAFVRVGDSVTKGQTLLIVEAMKTMNPIPAPTSGTLSRILVSNEEPVEFGQTLMIIE</sequence>
<dbReference type="NCBIfam" id="TIGR00531">
    <property type="entry name" value="BCCP"/>
    <property type="match status" value="1"/>
</dbReference>
<evidence type="ECO:0000256" key="7">
    <source>
        <dbReference type="ARBA" id="ARBA00023160"/>
    </source>
</evidence>
<evidence type="ECO:0000256" key="3">
    <source>
        <dbReference type="ARBA" id="ARBA00017562"/>
    </source>
</evidence>
<dbReference type="FunFam" id="2.40.50.100:FF:000003">
    <property type="entry name" value="Acetyl-CoA carboxylase biotin carboxyl carrier protein"/>
    <property type="match status" value="1"/>
</dbReference>
<keyword evidence="8 9" id="KW-0092">Biotin</keyword>
<organism evidence="12 13">
    <name type="scientific">Oceanibacterium hippocampi</name>
    <dbReference type="NCBI Taxonomy" id="745714"/>
    <lineage>
        <taxon>Bacteria</taxon>
        <taxon>Pseudomonadati</taxon>
        <taxon>Pseudomonadota</taxon>
        <taxon>Alphaproteobacteria</taxon>
        <taxon>Sneathiellales</taxon>
        <taxon>Sneathiellaceae</taxon>
        <taxon>Oceanibacterium</taxon>
    </lineage>
</organism>
<dbReference type="InterPro" id="IPR001882">
    <property type="entry name" value="Biotin_BS"/>
</dbReference>
<evidence type="ECO:0000313" key="12">
    <source>
        <dbReference type="EMBL" id="SLN48852.1"/>
    </source>
</evidence>
<dbReference type="AlphaFoldDB" id="A0A1Y5SZW7"/>
<dbReference type="PANTHER" id="PTHR45266">
    <property type="entry name" value="OXALOACETATE DECARBOXYLASE ALPHA CHAIN"/>
    <property type="match status" value="1"/>
</dbReference>
<dbReference type="PRINTS" id="PR01071">
    <property type="entry name" value="ACOABIOTINCC"/>
</dbReference>
<dbReference type="Gene3D" id="2.40.50.100">
    <property type="match status" value="1"/>
</dbReference>
<keyword evidence="13" id="KW-1185">Reference proteome</keyword>
<dbReference type="Proteomes" id="UP000193200">
    <property type="component" value="Unassembled WGS sequence"/>
</dbReference>
<name>A0A1Y5SZW7_9PROT</name>
<dbReference type="PROSITE" id="PS00188">
    <property type="entry name" value="BIOTIN"/>
    <property type="match status" value="1"/>
</dbReference>
<dbReference type="InterPro" id="IPR001249">
    <property type="entry name" value="AcCoA_biotinCC"/>
</dbReference>
<dbReference type="GO" id="GO:0003989">
    <property type="term" value="F:acetyl-CoA carboxylase activity"/>
    <property type="evidence" value="ECO:0007669"/>
    <property type="project" value="InterPro"/>
</dbReference>
<dbReference type="InParanoid" id="A0A1Y5SZW7"/>
<dbReference type="GO" id="GO:0006633">
    <property type="term" value="P:fatty acid biosynthetic process"/>
    <property type="evidence" value="ECO:0007669"/>
    <property type="project" value="UniProtKB-UniPathway"/>
</dbReference>
<dbReference type="PROSITE" id="PS50968">
    <property type="entry name" value="BIOTINYL_LIPOYL"/>
    <property type="match status" value="1"/>
</dbReference>
<dbReference type="InterPro" id="IPR011053">
    <property type="entry name" value="Single_hybrid_motif"/>
</dbReference>
<feature type="region of interest" description="Disordered" evidence="10">
    <location>
        <begin position="60"/>
        <end position="80"/>
    </location>
</feature>
<dbReference type="CDD" id="cd06850">
    <property type="entry name" value="biotinyl_domain"/>
    <property type="match status" value="1"/>
</dbReference>
<dbReference type="GO" id="GO:0009317">
    <property type="term" value="C:acetyl-CoA carboxylase complex"/>
    <property type="evidence" value="ECO:0007669"/>
    <property type="project" value="InterPro"/>
</dbReference>
<evidence type="ECO:0000256" key="6">
    <source>
        <dbReference type="ARBA" id="ARBA00023098"/>
    </source>
</evidence>
<keyword evidence="7 9" id="KW-0275">Fatty acid biosynthesis</keyword>
<comment type="pathway">
    <text evidence="2 9">Lipid metabolism; fatty acid biosynthesis.</text>
</comment>
<reference evidence="12 13" key="1">
    <citation type="submission" date="2017-03" db="EMBL/GenBank/DDBJ databases">
        <authorList>
            <person name="Afonso C.L."/>
            <person name="Miller P.J."/>
            <person name="Scott M.A."/>
            <person name="Spackman E."/>
            <person name="Goraichik I."/>
            <person name="Dimitrov K.M."/>
            <person name="Suarez D.L."/>
            <person name="Swayne D.E."/>
        </authorList>
    </citation>
    <scope>NUCLEOTIDE SEQUENCE [LARGE SCALE GENOMIC DNA]</scope>
    <source>
        <strain evidence="12 13">CECT 7691</strain>
    </source>
</reference>
<evidence type="ECO:0000256" key="2">
    <source>
        <dbReference type="ARBA" id="ARBA00005194"/>
    </source>
</evidence>
<accession>A0A1Y5SZW7</accession>
<feature type="domain" description="Lipoyl-binding" evidence="11">
    <location>
        <begin position="77"/>
        <end position="153"/>
    </location>
</feature>
<keyword evidence="5 9" id="KW-0276">Fatty acid metabolism</keyword>
<keyword evidence="4 9" id="KW-0444">Lipid biosynthesis</keyword>
<dbReference type="SUPFAM" id="SSF51230">
    <property type="entry name" value="Single hybrid motif"/>
    <property type="match status" value="1"/>
</dbReference>
<evidence type="ECO:0000259" key="11">
    <source>
        <dbReference type="PROSITE" id="PS50968"/>
    </source>
</evidence>
<proteinExistence type="predicted"/>
<comment type="function">
    <text evidence="1 9">This protein is a component of the acetyl coenzyme A carboxylase complex; first, biotin carboxylase catalyzes the carboxylation of the carrier protein and then the transcarboxylase transfers the carboxyl group to form malonyl-CoA.</text>
</comment>
<evidence type="ECO:0000256" key="10">
    <source>
        <dbReference type="SAM" id="MobiDB-lite"/>
    </source>
</evidence>
<evidence type="ECO:0000256" key="4">
    <source>
        <dbReference type="ARBA" id="ARBA00022516"/>
    </source>
</evidence>
<dbReference type="InterPro" id="IPR050709">
    <property type="entry name" value="Biotin_Carboxyl_Carrier/Decarb"/>
</dbReference>
<evidence type="ECO:0000256" key="8">
    <source>
        <dbReference type="ARBA" id="ARBA00023267"/>
    </source>
</evidence>
<gene>
    <name evidence="12" type="primary">accB</name>
    <name evidence="12" type="ORF">OCH7691_02126</name>
</gene>
<evidence type="ECO:0000256" key="1">
    <source>
        <dbReference type="ARBA" id="ARBA00003761"/>
    </source>
</evidence>
<dbReference type="UniPathway" id="UPA00094"/>
<protein>
    <recommendedName>
        <fullName evidence="3 9">Biotin carboxyl carrier protein of acetyl-CoA carboxylase</fullName>
    </recommendedName>
</protein>
<dbReference type="RefSeq" id="WP_085883324.1">
    <property type="nucleotide sequence ID" value="NZ_FWFR01000001.1"/>
</dbReference>
<dbReference type="InterPro" id="IPR000089">
    <property type="entry name" value="Biotin_lipoyl"/>
</dbReference>
<dbReference type="OrthoDB" id="9811735at2"/>
<dbReference type="PANTHER" id="PTHR45266:SF3">
    <property type="entry name" value="OXALOACETATE DECARBOXYLASE ALPHA CHAIN"/>
    <property type="match status" value="1"/>
</dbReference>
<keyword evidence="6 9" id="KW-0443">Lipid metabolism</keyword>
<evidence type="ECO:0000256" key="5">
    <source>
        <dbReference type="ARBA" id="ARBA00022832"/>
    </source>
</evidence>
<dbReference type="Pfam" id="PF00364">
    <property type="entry name" value="Biotin_lipoyl"/>
    <property type="match status" value="1"/>
</dbReference>
<evidence type="ECO:0000256" key="9">
    <source>
        <dbReference type="RuleBase" id="RU364072"/>
    </source>
</evidence>
<evidence type="ECO:0000313" key="13">
    <source>
        <dbReference type="Proteomes" id="UP000193200"/>
    </source>
</evidence>